<protein>
    <submittedName>
        <fullName evidence="2">Uncharacterized protein</fullName>
    </submittedName>
</protein>
<accession>A0A9P6DS06</accession>
<organism evidence="2 3">
    <name type="scientific">Hydnum rufescens UP504</name>
    <dbReference type="NCBI Taxonomy" id="1448309"/>
    <lineage>
        <taxon>Eukaryota</taxon>
        <taxon>Fungi</taxon>
        <taxon>Dikarya</taxon>
        <taxon>Basidiomycota</taxon>
        <taxon>Agaricomycotina</taxon>
        <taxon>Agaricomycetes</taxon>
        <taxon>Cantharellales</taxon>
        <taxon>Hydnaceae</taxon>
        <taxon>Hydnum</taxon>
    </lineage>
</organism>
<reference evidence="2" key="1">
    <citation type="journal article" date="2020" name="Nat. Commun.">
        <title>Large-scale genome sequencing of mycorrhizal fungi provides insights into the early evolution of symbiotic traits.</title>
        <authorList>
            <person name="Miyauchi S."/>
            <person name="Kiss E."/>
            <person name="Kuo A."/>
            <person name="Drula E."/>
            <person name="Kohler A."/>
            <person name="Sanchez-Garcia M."/>
            <person name="Morin E."/>
            <person name="Andreopoulos B."/>
            <person name="Barry K.W."/>
            <person name="Bonito G."/>
            <person name="Buee M."/>
            <person name="Carver A."/>
            <person name="Chen C."/>
            <person name="Cichocki N."/>
            <person name="Clum A."/>
            <person name="Culley D."/>
            <person name="Crous P.W."/>
            <person name="Fauchery L."/>
            <person name="Girlanda M."/>
            <person name="Hayes R.D."/>
            <person name="Keri Z."/>
            <person name="LaButti K."/>
            <person name="Lipzen A."/>
            <person name="Lombard V."/>
            <person name="Magnuson J."/>
            <person name="Maillard F."/>
            <person name="Murat C."/>
            <person name="Nolan M."/>
            <person name="Ohm R.A."/>
            <person name="Pangilinan J."/>
            <person name="Pereira M.F."/>
            <person name="Perotto S."/>
            <person name="Peter M."/>
            <person name="Pfister S."/>
            <person name="Riley R."/>
            <person name="Sitrit Y."/>
            <person name="Stielow J.B."/>
            <person name="Szollosi G."/>
            <person name="Zifcakova L."/>
            <person name="Stursova M."/>
            <person name="Spatafora J.W."/>
            <person name="Tedersoo L."/>
            <person name="Vaario L.M."/>
            <person name="Yamada A."/>
            <person name="Yan M."/>
            <person name="Wang P."/>
            <person name="Xu J."/>
            <person name="Bruns T."/>
            <person name="Baldrian P."/>
            <person name="Vilgalys R."/>
            <person name="Dunand C."/>
            <person name="Henrissat B."/>
            <person name="Grigoriev I.V."/>
            <person name="Hibbett D."/>
            <person name="Nagy L.G."/>
            <person name="Martin F.M."/>
        </authorList>
    </citation>
    <scope>NUCLEOTIDE SEQUENCE</scope>
    <source>
        <strain evidence="2">UP504</strain>
    </source>
</reference>
<feature type="non-terminal residue" evidence="2">
    <location>
        <position position="347"/>
    </location>
</feature>
<comment type="caution">
    <text evidence="2">The sequence shown here is derived from an EMBL/GenBank/DDBJ whole genome shotgun (WGS) entry which is preliminary data.</text>
</comment>
<dbReference type="AlphaFoldDB" id="A0A9P6DS06"/>
<sequence length="347" mass="38646">MADATNRLSLNSIPESPVDTAQPITLTSSPSHGHSTRRLSRRRESTVSVSPDGRIRRVTSPSPSPPPSAPVSPNQFIHHVPQIPTKSLLTSLAGAAHYSGPSPVRGFRSSHDSPASLTLYRTKLDPVRQRILDDVLKLFCGQPSPEALSHWHKDAILESPLTRCEGYRQCAAQWYALATMVSSSRTVSHRVLASTSSPSRIVYSQTQEYTIRYTHLKRVIQSMVAIHLDNNDQIVMLEDKWKGDDQPATRTALFFRKFNARAVSLLFQSSKKGAPCISCSRSRSHNVPPTTTLISEFHSRMSTSYRFLSLVLASRSYCSLHLSLQPSMYAVFSFMLYAQSYQCPLSI</sequence>
<evidence type="ECO:0000256" key="1">
    <source>
        <dbReference type="SAM" id="MobiDB-lite"/>
    </source>
</evidence>
<dbReference type="OrthoDB" id="2400485at2759"/>
<keyword evidence="3" id="KW-1185">Reference proteome</keyword>
<gene>
    <name evidence="2" type="ORF">BS47DRAFT_1330084</name>
</gene>
<evidence type="ECO:0000313" key="3">
    <source>
        <dbReference type="Proteomes" id="UP000886523"/>
    </source>
</evidence>
<dbReference type="Proteomes" id="UP000886523">
    <property type="component" value="Unassembled WGS sequence"/>
</dbReference>
<feature type="compositionally biased region" description="Polar residues" evidence="1">
    <location>
        <begin position="22"/>
        <end position="33"/>
    </location>
</feature>
<dbReference type="EMBL" id="MU128982">
    <property type="protein sequence ID" value="KAF9512751.1"/>
    <property type="molecule type" value="Genomic_DNA"/>
</dbReference>
<evidence type="ECO:0000313" key="2">
    <source>
        <dbReference type="EMBL" id="KAF9512751.1"/>
    </source>
</evidence>
<name>A0A9P6DS06_9AGAM</name>
<dbReference type="PANTHER" id="PTHR34213:SF2">
    <property type="entry name" value="NUCLEAR TRANSPORT FACTOR 2 (NTF2) FAMILY PROTEIN"/>
    <property type="match status" value="1"/>
</dbReference>
<feature type="region of interest" description="Disordered" evidence="1">
    <location>
        <begin position="1"/>
        <end position="74"/>
    </location>
</feature>
<dbReference type="PANTHER" id="PTHR34213">
    <property type="entry name" value="NUCLEAR TRANSPORT FACTOR 2 (NTF2) FAMILY PROTEIN"/>
    <property type="match status" value="1"/>
</dbReference>
<proteinExistence type="predicted"/>
<feature type="compositionally biased region" description="Polar residues" evidence="1">
    <location>
        <begin position="1"/>
        <end position="14"/>
    </location>
</feature>